<evidence type="ECO:0000313" key="1">
    <source>
        <dbReference type="EMBL" id="BAQ16078.1"/>
    </source>
</evidence>
<proteinExistence type="predicted"/>
<dbReference type="KEGG" id="mcg:GL4_0615"/>
<dbReference type="STRING" id="1384459.GL4_0615"/>
<keyword evidence="2" id="KW-1185">Reference proteome</keyword>
<name>A0A0A8JZ44_9HYPH</name>
<sequence length="103" mass="11199">MTGKTSPDFTRDLIEKVEAGSGPLDITEAMAIANDLSPWSPGEPEWDLLVRALRDMHLCAEWLANYGHHVWAGVVSEAVCLLDPRTPDNALQRIQNTGGGDVS</sequence>
<dbReference type="EMBL" id="AP014648">
    <property type="protein sequence ID" value="BAQ16078.1"/>
    <property type="molecule type" value="Genomic_DNA"/>
</dbReference>
<dbReference type="RefSeq" id="WP_045364404.1">
    <property type="nucleotide sequence ID" value="NZ_AP014648.1"/>
</dbReference>
<evidence type="ECO:0000313" key="2">
    <source>
        <dbReference type="Proteomes" id="UP000031643"/>
    </source>
</evidence>
<gene>
    <name evidence="1" type="ORF">GL4_0615</name>
</gene>
<organism evidence="1 2">
    <name type="scientific">Methyloceanibacter caenitepidi</name>
    <dbReference type="NCBI Taxonomy" id="1384459"/>
    <lineage>
        <taxon>Bacteria</taxon>
        <taxon>Pseudomonadati</taxon>
        <taxon>Pseudomonadota</taxon>
        <taxon>Alphaproteobacteria</taxon>
        <taxon>Hyphomicrobiales</taxon>
        <taxon>Hyphomicrobiaceae</taxon>
        <taxon>Methyloceanibacter</taxon>
    </lineage>
</organism>
<protein>
    <submittedName>
        <fullName evidence="1">Uncharacterized protein</fullName>
    </submittedName>
</protein>
<dbReference type="Proteomes" id="UP000031643">
    <property type="component" value="Chromosome"/>
</dbReference>
<accession>A0A0A8JZ44</accession>
<dbReference type="HOGENOM" id="CLU_2260420_0_0_5"/>
<dbReference type="AlphaFoldDB" id="A0A0A8JZ44"/>
<reference evidence="1 2" key="1">
    <citation type="submission" date="2014-09" db="EMBL/GenBank/DDBJ databases">
        <title>Genome sequencing of Methyloceanibacter caenitepidi Gela4.</title>
        <authorList>
            <person name="Takeuchi M."/>
            <person name="Susumu S."/>
            <person name="Kamagata Y."/>
            <person name="Oshima K."/>
            <person name="Hattori M."/>
            <person name="Iwasaki W."/>
        </authorList>
    </citation>
    <scope>NUCLEOTIDE SEQUENCE [LARGE SCALE GENOMIC DNA]</scope>
    <source>
        <strain evidence="1 2">Gela4</strain>
    </source>
</reference>